<proteinExistence type="predicted"/>
<dbReference type="AlphaFoldDB" id="A0A225V392"/>
<sequence>MSYEHGQVNLPVDGLSVGSPSTSATHVARTDWPHLVDPEWEVLQRLSTVIGEAAVATMLRTLSPTEQHGVALGFIIREQHEVAAAKPVSPGKTPRKEYLKLRVSNYMGREGETLLRWLVELDTTVMARHLVDPLAKVAFVMSGLGGRTRCWAYGRRLTDPTCFSTYEFINGPVCAGRPTGNAVTCVYNGNVILRTAALSERESHSEVQDDMPNLVILKVKEARNSHRFSYKHRVFVEELLDLDLDDKFDMVLGMPWLARHDPIIDWEKRTVVRFGRRGATESDGPVSAADTPNGASEPPSETEARAAVSGRPTRGR</sequence>
<dbReference type="Gene3D" id="2.40.70.10">
    <property type="entry name" value="Acid Proteases"/>
    <property type="match status" value="1"/>
</dbReference>
<evidence type="ECO:0000313" key="3">
    <source>
        <dbReference type="Proteomes" id="UP000198211"/>
    </source>
</evidence>
<evidence type="ECO:0000313" key="2">
    <source>
        <dbReference type="EMBL" id="OWY99742.1"/>
    </source>
</evidence>
<reference evidence="3" key="1">
    <citation type="submission" date="2017-03" db="EMBL/GenBank/DDBJ databases">
        <title>Phytopthora megakarya and P. palmivora, two closely related causual agents of cacao black pod achieved similar genome size and gene model numbers by different mechanisms.</title>
        <authorList>
            <person name="Ali S."/>
            <person name="Shao J."/>
            <person name="Larry D.J."/>
            <person name="Kronmiller B."/>
            <person name="Shen D."/>
            <person name="Strem M.D."/>
            <person name="Melnick R.L."/>
            <person name="Guiltinan M.J."/>
            <person name="Tyler B.M."/>
            <person name="Meinhardt L.W."/>
            <person name="Bailey B.A."/>
        </authorList>
    </citation>
    <scope>NUCLEOTIDE SEQUENCE [LARGE SCALE GENOMIC DNA]</scope>
    <source>
        <strain evidence="3">zdho120</strain>
    </source>
</reference>
<dbReference type="OrthoDB" id="129571at2759"/>
<dbReference type="InterPro" id="IPR021109">
    <property type="entry name" value="Peptidase_aspartic_dom_sf"/>
</dbReference>
<dbReference type="Proteomes" id="UP000198211">
    <property type="component" value="Unassembled WGS sequence"/>
</dbReference>
<evidence type="ECO:0000256" key="1">
    <source>
        <dbReference type="SAM" id="MobiDB-lite"/>
    </source>
</evidence>
<name>A0A225V392_9STRA</name>
<dbReference type="EMBL" id="NBNE01008211">
    <property type="protein sequence ID" value="OWY99742.1"/>
    <property type="molecule type" value="Genomic_DNA"/>
</dbReference>
<accession>A0A225V392</accession>
<organism evidence="2 3">
    <name type="scientific">Phytophthora megakarya</name>
    <dbReference type="NCBI Taxonomy" id="4795"/>
    <lineage>
        <taxon>Eukaryota</taxon>
        <taxon>Sar</taxon>
        <taxon>Stramenopiles</taxon>
        <taxon>Oomycota</taxon>
        <taxon>Peronosporomycetes</taxon>
        <taxon>Peronosporales</taxon>
        <taxon>Peronosporaceae</taxon>
        <taxon>Phytophthora</taxon>
    </lineage>
</organism>
<keyword evidence="3" id="KW-1185">Reference proteome</keyword>
<feature type="region of interest" description="Disordered" evidence="1">
    <location>
        <begin position="276"/>
        <end position="316"/>
    </location>
</feature>
<protein>
    <recommendedName>
        <fullName evidence="4">Reverse transcriptase</fullName>
    </recommendedName>
</protein>
<evidence type="ECO:0008006" key="4">
    <source>
        <dbReference type="Google" id="ProtNLM"/>
    </source>
</evidence>
<gene>
    <name evidence="2" type="ORF">PHMEG_00029210</name>
</gene>
<comment type="caution">
    <text evidence="2">The sequence shown here is derived from an EMBL/GenBank/DDBJ whole genome shotgun (WGS) entry which is preliminary data.</text>
</comment>